<dbReference type="SUPFAM" id="SSF50978">
    <property type="entry name" value="WD40 repeat-like"/>
    <property type="match status" value="1"/>
</dbReference>
<comment type="subcellular location">
    <subcellularLocation>
        <location evidence="1">Nucleus</location>
        <location evidence="1">Nucleolus</location>
    </subcellularLocation>
</comment>
<sequence length="624" mass="70778">MFRSRHLPTSFPPTNHITMSSPPAAKKQKHTNNTAGNSISRGPSHSQIIQRRQKAKDALSSLPADKKASVLERYHGSSTASHRLHTLRHDDKHEDTSNLSSYQLRNLQKRRSNPNTHRGIQRFAECKETKRLENAMEAMHAEEILHDYNSGLIEVETDMERTTQLTQEKLKQDMLEENVARNIYNLELQDYSPYIMRYDRSGRYSLLCGRKGHVAVIDQHTMGLSTEFHLGEVTRDACFLHNGTMMAVAQERNVFIYDENGAEVHRLDGHKRVFGMEFLPYHWLLATIGHAGFLQYQDTSTGEIVSQHRTKMGPCHTLRQNPHNAVLHLGHTNGTVTLWSPSSSEYLVKMLCHKGSAVTSLAIDRSGTYMATGGGDNKVRIWDLRMYKETHYYKTYGGPPVCMDISQTGILGVGHGCHANFWRGEGLKVKVDDMYMKHECSGSGPLESARFRPFEDVCGIGHAGGVSSIVIPGSGEPNLDSNEHFTNPYMDNKQRRETEVRSLLEKLRPDMIALDPDVIGSIEESNLIQKQQRLRDLAESADAKKAAEKEASKSKKQKKKMRGRNKISKKLARKQKNVIDEGTEKLKEAREQERVEKEREQKNRNDGDDHDNDAPAALRRFFNA</sequence>
<evidence type="ECO:0000259" key="8">
    <source>
        <dbReference type="SMART" id="SM01033"/>
    </source>
</evidence>
<dbReference type="InterPro" id="IPR012952">
    <property type="entry name" value="BING4_C_dom"/>
</dbReference>
<keyword evidence="3 6" id="KW-0853">WD repeat</keyword>
<dbReference type="FunFam" id="2.130.10.10:FF:000378">
    <property type="entry name" value="U3 small nucleolar RNA-associated protein 7"/>
    <property type="match status" value="1"/>
</dbReference>
<accession>A0ABD3NM88</accession>
<dbReference type="GO" id="GO:0006364">
    <property type="term" value="P:rRNA processing"/>
    <property type="evidence" value="ECO:0007669"/>
    <property type="project" value="UniProtKB-KW"/>
</dbReference>
<dbReference type="SMART" id="SM00320">
    <property type="entry name" value="WD40"/>
    <property type="match status" value="3"/>
</dbReference>
<dbReference type="PANTHER" id="PTHR14085">
    <property type="entry name" value="WD-REPEAT PROTEIN BING4"/>
    <property type="match status" value="1"/>
</dbReference>
<dbReference type="PROSITE" id="PS50294">
    <property type="entry name" value="WD_REPEATS_REGION"/>
    <property type="match status" value="1"/>
</dbReference>
<keyword evidence="2" id="KW-0698">rRNA processing</keyword>
<feature type="region of interest" description="Disordered" evidence="7">
    <location>
        <begin position="1"/>
        <end position="120"/>
    </location>
</feature>
<dbReference type="InterPro" id="IPR015943">
    <property type="entry name" value="WD40/YVTN_repeat-like_dom_sf"/>
</dbReference>
<keyword evidence="10" id="KW-1185">Reference proteome</keyword>
<evidence type="ECO:0000256" key="3">
    <source>
        <dbReference type="ARBA" id="ARBA00022574"/>
    </source>
</evidence>
<evidence type="ECO:0000256" key="6">
    <source>
        <dbReference type="PROSITE-ProRule" id="PRU00221"/>
    </source>
</evidence>
<feature type="compositionally biased region" description="Basic and acidic residues" evidence="7">
    <location>
        <begin position="577"/>
        <end position="607"/>
    </location>
</feature>
<keyword evidence="5" id="KW-0539">Nucleus</keyword>
<dbReference type="GO" id="GO:0005730">
    <property type="term" value="C:nucleolus"/>
    <property type="evidence" value="ECO:0007669"/>
    <property type="project" value="UniProtKB-SubCell"/>
</dbReference>
<evidence type="ECO:0000313" key="10">
    <source>
        <dbReference type="Proteomes" id="UP001530400"/>
    </source>
</evidence>
<feature type="compositionally biased region" description="Polar residues" evidence="7">
    <location>
        <begin position="12"/>
        <end position="21"/>
    </location>
</feature>
<evidence type="ECO:0000256" key="4">
    <source>
        <dbReference type="ARBA" id="ARBA00022737"/>
    </source>
</evidence>
<protein>
    <recommendedName>
        <fullName evidence="8">BING4 C-terminal domain-containing protein</fullName>
    </recommendedName>
</protein>
<evidence type="ECO:0000313" key="9">
    <source>
        <dbReference type="EMBL" id="KAL3776983.1"/>
    </source>
</evidence>
<feature type="compositionally biased region" description="Basic and acidic residues" evidence="7">
    <location>
        <begin position="539"/>
        <end position="553"/>
    </location>
</feature>
<dbReference type="Gene3D" id="2.130.10.10">
    <property type="entry name" value="YVTN repeat-like/Quinoprotein amine dehydrogenase"/>
    <property type="match status" value="1"/>
</dbReference>
<dbReference type="Pfam" id="PF00400">
    <property type="entry name" value="WD40"/>
    <property type="match status" value="1"/>
</dbReference>
<comment type="caution">
    <text evidence="9">The sequence shown here is derived from an EMBL/GenBank/DDBJ whole genome shotgun (WGS) entry which is preliminary data.</text>
</comment>
<dbReference type="InterPro" id="IPR001680">
    <property type="entry name" value="WD40_rpt"/>
</dbReference>
<evidence type="ECO:0000256" key="2">
    <source>
        <dbReference type="ARBA" id="ARBA00022552"/>
    </source>
</evidence>
<dbReference type="InterPro" id="IPR019775">
    <property type="entry name" value="WD40_repeat_CS"/>
</dbReference>
<feature type="compositionally biased region" description="Basic and acidic residues" evidence="7">
    <location>
        <begin position="87"/>
        <end position="96"/>
    </location>
</feature>
<feature type="compositionally biased region" description="Polar residues" evidence="7">
    <location>
        <begin position="31"/>
        <end position="50"/>
    </location>
</feature>
<dbReference type="Proteomes" id="UP001530400">
    <property type="component" value="Unassembled WGS sequence"/>
</dbReference>
<evidence type="ECO:0000256" key="7">
    <source>
        <dbReference type="SAM" id="MobiDB-lite"/>
    </source>
</evidence>
<dbReference type="PROSITE" id="PS50082">
    <property type="entry name" value="WD_REPEATS_2"/>
    <property type="match status" value="1"/>
</dbReference>
<evidence type="ECO:0000256" key="1">
    <source>
        <dbReference type="ARBA" id="ARBA00004604"/>
    </source>
</evidence>
<feature type="region of interest" description="Disordered" evidence="7">
    <location>
        <begin position="539"/>
        <end position="624"/>
    </location>
</feature>
<dbReference type="Pfam" id="PF08149">
    <property type="entry name" value="BING4CT"/>
    <property type="match status" value="1"/>
</dbReference>
<feature type="compositionally biased region" description="Basic and acidic residues" evidence="7">
    <location>
        <begin position="64"/>
        <end position="75"/>
    </location>
</feature>
<gene>
    <name evidence="9" type="ORF">ACHAWO_006337</name>
</gene>
<name>A0ABD3NM88_9STRA</name>
<feature type="domain" description="BING4 C-terminal" evidence="8">
    <location>
        <begin position="434"/>
        <end position="516"/>
    </location>
</feature>
<dbReference type="AlphaFoldDB" id="A0ABD3NM88"/>
<proteinExistence type="predicted"/>
<organism evidence="9 10">
    <name type="scientific">Cyclotella atomus</name>
    <dbReference type="NCBI Taxonomy" id="382360"/>
    <lineage>
        <taxon>Eukaryota</taxon>
        <taxon>Sar</taxon>
        <taxon>Stramenopiles</taxon>
        <taxon>Ochrophyta</taxon>
        <taxon>Bacillariophyta</taxon>
        <taxon>Coscinodiscophyceae</taxon>
        <taxon>Thalassiosirophycidae</taxon>
        <taxon>Stephanodiscales</taxon>
        <taxon>Stephanodiscaceae</taxon>
        <taxon>Cyclotella</taxon>
    </lineage>
</organism>
<dbReference type="InterPro" id="IPR036322">
    <property type="entry name" value="WD40_repeat_dom_sf"/>
</dbReference>
<reference evidence="9 10" key="1">
    <citation type="submission" date="2024-10" db="EMBL/GenBank/DDBJ databases">
        <title>Updated reference genomes for cyclostephanoid diatoms.</title>
        <authorList>
            <person name="Roberts W.R."/>
            <person name="Alverson A.J."/>
        </authorList>
    </citation>
    <scope>NUCLEOTIDE SEQUENCE [LARGE SCALE GENOMIC DNA]</scope>
    <source>
        <strain evidence="9 10">AJA010-31</strain>
    </source>
</reference>
<dbReference type="PANTHER" id="PTHR14085:SF3">
    <property type="entry name" value="WD REPEAT-CONTAINING PROTEIN 46"/>
    <property type="match status" value="1"/>
</dbReference>
<dbReference type="InterPro" id="IPR040315">
    <property type="entry name" value="WDR46/Utp7"/>
</dbReference>
<dbReference type="SMART" id="SM01033">
    <property type="entry name" value="BING4CT"/>
    <property type="match status" value="1"/>
</dbReference>
<dbReference type="EMBL" id="JALLPJ020001072">
    <property type="protein sequence ID" value="KAL3776983.1"/>
    <property type="molecule type" value="Genomic_DNA"/>
</dbReference>
<keyword evidence="4" id="KW-0677">Repeat</keyword>
<feature type="compositionally biased region" description="Polar residues" evidence="7">
    <location>
        <begin position="97"/>
        <end position="106"/>
    </location>
</feature>
<feature type="repeat" description="WD" evidence="6">
    <location>
        <begin position="351"/>
        <end position="392"/>
    </location>
</feature>
<dbReference type="PROSITE" id="PS00678">
    <property type="entry name" value="WD_REPEATS_1"/>
    <property type="match status" value="1"/>
</dbReference>
<feature type="compositionally biased region" description="Basic residues" evidence="7">
    <location>
        <begin position="554"/>
        <end position="576"/>
    </location>
</feature>
<evidence type="ECO:0000256" key="5">
    <source>
        <dbReference type="ARBA" id="ARBA00023242"/>
    </source>
</evidence>